<evidence type="ECO:0000256" key="6">
    <source>
        <dbReference type="ARBA" id="ARBA00022500"/>
    </source>
</evidence>
<feature type="compositionally biased region" description="Low complexity" evidence="10">
    <location>
        <begin position="1"/>
        <end position="16"/>
    </location>
</feature>
<gene>
    <name evidence="12" type="ORF">J2S63_001634</name>
</gene>
<keyword evidence="12" id="KW-0966">Cell projection</keyword>
<dbReference type="InterPro" id="IPR001543">
    <property type="entry name" value="FliN-like_C"/>
</dbReference>
<dbReference type="InterPro" id="IPR001689">
    <property type="entry name" value="Flag_FliM"/>
</dbReference>
<comment type="caution">
    <text evidence="12">The sequence shown here is derived from an EMBL/GenBank/DDBJ whole genome shotgun (WGS) entry which is preliminary data.</text>
</comment>
<keyword evidence="13" id="KW-1185">Reference proteome</keyword>
<dbReference type="SUPFAM" id="SSF103039">
    <property type="entry name" value="CheC-like"/>
    <property type="match status" value="1"/>
</dbReference>
<name>A0ABU2BUZ8_9ACTN</name>
<evidence type="ECO:0000256" key="7">
    <source>
        <dbReference type="ARBA" id="ARBA00022779"/>
    </source>
</evidence>
<keyword evidence="5" id="KW-1003">Cell membrane</keyword>
<dbReference type="CDD" id="cd17908">
    <property type="entry name" value="FliM"/>
    <property type="match status" value="1"/>
</dbReference>
<protein>
    <recommendedName>
        <fullName evidence="4">Flagellar motor switch protein FliM</fullName>
    </recommendedName>
</protein>
<dbReference type="Gene3D" id="2.30.330.10">
    <property type="entry name" value="SpoA-like"/>
    <property type="match status" value="1"/>
</dbReference>
<keyword evidence="12" id="KW-0282">Flagellum</keyword>
<dbReference type="EMBL" id="JAVDYG010000001">
    <property type="protein sequence ID" value="MDR7362081.1"/>
    <property type="molecule type" value="Genomic_DNA"/>
</dbReference>
<dbReference type="SUPFAM" id="SSF101801">
    <property type="entry name" value="Surface presentation of antigens (SPOA)"/>
    <property type="match status" value="1"/>
</dbReference>
<keyword evidence="8" id="KW-0472">Membrane</keyword>
<dbReference type="InterPro" id="IPR028976">
    <property type="entry name" value="CheC-like_sf"/>
</dbReference>
<evidence type="ECO:0000256" key="9">
    <source>
        <dbReference type="ARBA" id="ARBA00023143"/>
    </source>
</evidence>
<dbReference type="RefSeq" id="WP_310301066.1">
    <property type="nucleotide sequence ID" value="NZ_BAAAPS010000008.1"/>
</dbReference>
<keyword evidence="12" id="KW-0969">Cilium</keyword>
<evidence type="ECO:0000259" key="11">
    <source>
        <dbReference type="Pfam" id="PF01052"/>
    </source>
</evidence>
<evidence type="ECO:0000256" key="1">
    <source>
        <dbReference type="ARBA" id="ARBA00004117"/>
    </source>
</evidence>
<dbReference type="PIRSF" id="PIRSF002888">
    <property type="entry name" value="FliM"/>
    <property type="match status" value="1"/>
</dbReference>
<evidence type="ECO:0000256" key="4">
    <source>
        <dbReference type="ARBA" id="ARBA00021898"/>
    </source>
</evidence>
<keyword evidence="6" id="KW-0145">Chemotaxis</keyword>
<comment type="similarity">
    <text evidence="3">Belongs to the FliM family.</text>
</comment>
<evidence type="ECO:0000256" key="2">
    <source>
        <dbReference type="ARBA" id="ARBA00004202"/>
    </source>
</evidence>
<feature type="region of interest" description="Disordered" evidence="10">
    <location>
        <begin position="1"/>
        <end position="29"/>
    </location>
</feature>
<dbReference type="Pfam" id="PF01052">
    <property type="entry name" value="FliMN_C"/>
    <property type="match status" value="1"/>
</dbReference>
<keyword evidence="9" id="KW-0975">Bacterial flagellum</keyword>
<organism evidence="12 13">
    <name type="scientific">Nocardioides marmoribigeumensis</name>
    <dbReference type="NCBI Taxonomy" id="433649"/>
    <lineage>
        <taxon>Bacteria</taxon>
        <taxon>Bacillati</taxon>
        <taxon>Actinomycetota</taxon>
        <taxon>Actinomycetes</taxon>
        <taxon>Propionibacteriales</taxon>
        <taxon>Nocardioidaceae</taxon>
        <taxon>Nocardioides</taxon>
    </lineage>
</organism>
<dbReference type="PANTHER" id="PTHR30034:SF6">
    <property type="entry name" value="YOP PROTEINS TRANSLOCATION PROTEIN Q"/>
    <property type="match status" value="1"/>
</dbReference>
<evidence type="ECO:0000256" key="10">
    <source>
        <dbReference type="SAM" id="MobiDB-lite"/>
    </source>
</evidence>
<sequence length="318" mass="34196">MTDVVRPGTGTGAAAARARRRSGGEPIPYDFRRPIQLSREHARILQLGLDGFAKQATTVFTSTLRTVCSVSLSSIEQQTYSDYVQSLGPSTYMTIFKPEPINGAGILEMPVQATMVCVDHLLGGPGSAHQPDRPLSEIEGAVVGGFVQRLLGELRYSLEGIVAMEPQVTGVEYSPQFAQAAAAGDIMVVASFDLRIGDRDFRMTFTLPFSGLHPHLLHASAPITTTERERAQQAVVAALLQEQFQDVPLDVRVRLRHTSVAPEEVGTLAVGDVIRLAHPAAAPLDVTVDEVVFAHATPGTHGRRLAAQIVAVPQHRAT</sequence>
<reference evidence="12 13" key="1">
    <citation type="submission" date="2023-07" db="EMBL/GenBank/DDBJ databases">
        <title>Sequencing the genomes of 1000 actinobacteria strains.</title>
        <authorList>
            <person name="Klenk H.-P."/>
        </authorList>
    </citation>
    <scope>NUCLEOTIDE SEQUENCE [LARGE SCALE GENOMIC DNA]</scope>
    <source>
        <strain evidence="12 13">DSM 19426</strain>
    </source>
</reference>
<dbReference type="InterPro" id="IPR036429">
    <property type="entry name" value="SpoA-like_sf"/>
</dbReference>
<evidence type="ECO:0000313" key="12">
    <source>
        <dbReference type="EMBL" id="MDR7362081.1"/>
    </source>
</evidence>
<feature type="domain" description="Flagellar motor switch protein FliN-like C-terminal" evidence="11">
    <location>
        <begin position="242"/>
        <end position="310"/>
    </location>
</feature>
<dbReference type="Proteomes" id="UP001183648">
    <property type="component" value="Unassembled WGS sequence"/>
</dbReference>
<keyword evidence="7" id="KW-0283">Flagellar rotation</keyword>
<proteinExistence type="inferred from homology"/>
<dbReference type="Gene3D" id="3.40.1550.10">
    <property type="entry name" value="CheC-like"/>
    <property type="match status" value="1"/>
</dbReference>
<dbReference type="Pfam" id="PF02154">
    <property type="entry name" value="FliM"/>
    <property type="match status" value="1"/>
</dbReference>
<comment type="subcellular location">
    <subcellularLocation>
        <location evidence="1">Bacterial flagellum basal body</location>
    </subcellularLocation>
    <subcellularLocation>
        <location evidence="2">Cell membrane</location>
        <topology evidence="2">Peripheral membrane protein</topology>
    </subcellularLocation>
</comment>
<evidence type="ECO:0000313" key="13">
    <source>
        <dbReference type="Proteomes" id="UP001183648"/>
    </source>
</evidence>
<evidence type="ECO:0000256" key="8">
    <source>
        <dbReference type="ARBA" id="ARBA00023136"/>
    </source>
</evidence>
<accession>A0ABU2BUZ8</accession>
<evidence type="ECO:0000256" key="5">
    <source>
        <dbReference type="ARBA" id="ARBA00022475"/>
    </source>
</evidence>
<evidence type="ECO:0000256" key="3">
    <source>
        <dbReference type="ARBA" id="ARBA00011049"/>
    </source>
</evidence>
<dbReference type="PANTHER" id="PTHR30034">
    <property type="entry name" value="FLAGELLAR MOTOR SWITCH PROTEIN FLIM"/>
    <property type="match status" value="1"/>
</dbReference>